<organism evidence="1 2">
    <name type="scientific">Bifidobacterium catenulatum</name>
    <dbReference type="NCBI Taxonomy" id="1686"/>
    <lineage>
        <taxon>Bacteria</taxon>
        <taxon>Bacillati</taxon>
        <taxon>Actinomycetota</taxon>
        <taxon>Actinomycetes</taxon>
        <taxon>Bifidobacteriales</taxon>
        <taxon>Bifidobacteriaceae</taxon>
        <taxon>Bifidobacterium</taxon>
    </lineage>
</organism>
<protein>
    <submittedName>
        <fullName evidence="1">Uncharacterized protein</fullName>
    </submittedName>
</protein>
<dbReference type="EMBL" id="NAQA01000003">
    <property type="protein sequence ID" value="OQM50611.1"/>
    <property type="molecule type" value="Genomic_DNA"/>
</dbReference>
<reference evidence="1 2" key="1">
    <citation type="submission" date="2017-03" db="EMBL/GenBank/DDBJ databases">
        <title>Maternal inheritance of bifidobacteria.</title>
        <authorList>
            <person name="Lugli G.A."/>
            <person name="Duranti S."/>
            <person name="Milani C."/>
            <person name="Mancabelli L."/>
        </authorList>
    </citation>
    <scope>NUCLEOTIDE SEQUENCE [LARGE SCALE GENOMIC DNA]</scope>
    <source>
        <strain evidence="1 2">1899B</strain>
    </source>
</reference>
<evidence type="ECO:0000313" key="2">
    <source>
        <dbReference type="Proteomes" id="UP000192666"/>
    </source>
</evidence>
<dbReference type="RefSeq" id="WP_080788332.1">
    <property type="nucleotide sequence ID" value="NZ_JARJNM010000014.1"/>
</dbReference>
<evidence type="ECO:0000313" key="1">
    <source>
        <dbReference type="EMBL" id="OQM50611.1"/>
    </source>
</evidence>
<dbReference type="AlphaFoldDB" id="A0A1V8PPH5"/>
<gene>
    <name evidence="1" type="ORF">B5782_0558</name>
</gene>
<name>A0A1V8PPH5_9BIFI</name>
<proteinExistence type="predicted"/>
<accession>A0A1V8PPH5</accession>
<comment type="caution">
    <text evidence="1">The sequence shown here is derived from an EMBL/GenBank/DDBJ whole genome shotgun (WGS) entry which is preliminary data.</text>
</comment>
<sequence>MSLQQTDRYDDIINLPHHRSRMRPHMSIHNRAAQFMPFAALTGYDDIIKQTSAHSNEAVERANAPVNLTEGYLPA</sequence>
<dbReference type="Proteomes" id="UP000192666">
    <property type="component" value="Unassembled WGS sequence"/>
</dbReference>